<reference evidence="3 4" key="1">
    <citation type="journal article" date="2016" name="Int. J. Syst. Evol. Microbiol.">
        <title>Chitinibacter fontanus sp. nov., isolated from a spring.</title>
        <authorList>
            <person name="Sheu S.Y."/>
            <person name="Li Y.S."/>
            <person name="Young C.C."/>
            <person name="Chen W.M."/>
        </authorList>
    </citation>
    <scope>NUCLEOTIDE SEQUENCE [LARGE SCALE GENOMIC DNA]</scope>
    <source>
        <strain evidence="3 4">STM-7</strain>
    </source>
</reference>
<evidence type="ECO:0000259" key="2">
    <source>
        <dbReference type="Pfam" id="PF07589"/>
    </source>
</evidence>
<feature type="chain" id="PRO_5028948523" evidence="1">
    <location>
        <begin position="22"/>
        <end position="217"/>
    </location>
</feature>
<keyword evidence="1" id="KW-0732">Signal</keyword>
<gene>
    <name evidence="3" type="ORF">HZU75_12405</name>
</gene>
<dbReference type="InterPro" id="IPR013424">
    <property type="entry name" value="Ice-binding_C"/>
</dbReference>
<feature type="domain" description="Ice-binding protein C-terminal" evidence="2">
    <location>
        <begin position="189"/>
        <end position="212"/>
    </location>
</feature>
<evidence type="ECO:0000313" key="4">
    <source>
        <dbReference type="Proteomes" id="UP000510822"/>
    </source>
</evidence>
<dbReference type="Pfam" id="PF07589">
    <property type="entry name" value="PEP-CTERM"/>
    <property type="match status" value="1"/>
</dbReference>
<proteinExistence type="predicted"/>
<dbReference type="AlphaFoldDB" id="A0A7D5Z567"/>
<keyword evidence="4" id="KW-1185">Reference proteome</keyword>
<evidence type="ECO:0000256" key="1">
    <source>
        <dbReference type="SAM" id="SignalP"/>
    </source>
</evidence>
<dbReference type="NCBIfam" id="TIGR02595">
    <property type="entry name" value="PEP_CTERM"/>
    <property type="match status" value="1"/>
</dbReference>
<accession>A0A7D5Z567</accession>
<dbReference type="EMBL" id="CP058952">
    <property type="protein sequence ID" value="QLI82261.1"/>
    <property type="molecule type" value="Genomic_DNA"/>
</dbReference>
<dbReference type="RefSeq" id="WP_180306342.1">
    <property type="nucleotide sequence ID" value="NZ_CP058952.1"/>
</dbReference>
<feature type="signal peptide" evidence="1">
    <location>
        <begin position="1"/>
        <end position="21"/>
    </location>
</feature>
<protein>
    <submittedName>
        <fullName evidence="3">PEP-CTERM sorting domain-containing protein</fullName>
    </submittedName>
</protein>
<name>A0A7D5Z567_9NEIS</name>
<dbReference type="Proteomes" id="UP000510822">
    <property type="component" value="Chromosome"/>
</dbReference>
<sequence length="217" mass="23216">MKLKHLALAFASAFTFGSAQAAFIPVGVQNDLSFTQVTGNWGWTLAYSNSYSSTDSIDNLFANVKAGQWVMIGARKHGTDVIDVAAAAKIEDVKTFTSLNTTHSANGSEWYYNNYSIGFAGLGQTISQNQADTNGSNERSRLSWHTVGAGGPNQVPTALNYGGWRSGNNLNLNGSNAFDRVIFTANVAPVPEPETYALMGMGLVGLLAARRRKAKQA</sequence>
<evidence type="ECO:0000313" key="3">
    <source>
        <dbReference type="EMBL" id="QLI82261.1"/>
    </source>
</evidence>
<organism evidence="3 4">
    <name type="scientific">Chitinibacter fontanus</name>
    <dbReference type="NCBI Taxonomy" id="1737446"/>
    <lineage>
        <taxon>Bacteria</taxon>
        <taxon>Pseudomonadati</taxon>
        <taxon>Pseudomonadota</taxon>
        <taxon>Betaproteobacteria</taxon>
        <taxon>Neisseriales</taxon>
        <taxon>Chitinibacteraceae</taxon>
        <taxon>Chitinibacter</taxon>
    </lineage>
</organism>
<dbReference type="KEGG" id="cfon:HZU75_12405"/>